<dbReference type="GO" id="GO:0008083">
    <property type="term" value="F:growth factor activity"/>
    <property type="evidence" value="ECO:0007669"/>
    <property type="project" value="InterPro"/>
</dbReference>
<sequence length="178" mass="19420">MVLLIIRFKSSFVLGILFILVAFRDSINAHTQQALQKKPAGTENGFWMNRRNVVSVDQEFFDGVPTAAAMTSENNKKLGGRKMLVTADNDRKTAIKHKNAGLFIGEATTKISGAEHSSVGNTDKDQKGNNEGGELNVESNKFMSNTDRNSMPVNVSVGDSIAVSADYLDPRPHPPKNN</sequence>
<dbReference type="PANTHER" id="PTHR36313">
    <property type="entry name" value="ROOT MERISTEM GROWTH FACTOR 2"/>
    <property type="match status" value="1"/>
</dbReference>
<gene>
    <name evidence="2" type="ORF">MKW98_017477</name>
</gene>
<dbReference type="GO" id="GO:0030154">
    <property type="term" value="P:cell differentiation"/>
    <property type="evidence" value="ECO:0007669"/>
    <property type="project" value="TreeGrafter"/>
</dbReference>
<dbReference type="GO" id="GO:0010628">
    <property type="term" value="P:positive regulation of gene expression"/>
    <property type="evidence" value="ECO:0007669"/>
    <property type="project" value="TreeGrafter"/>
</dbReference>
<dbReference type="PANTHER" id="PTHR36313:SF1">
    <property type="entry name" value="PROTEIN GOLVEN 11-RELATED"/>
    <property type="match status" value="1"/>
</dbReference>
<evidence type="ECO:0000313" key="3">
    <source>
        <dbReference type="Proteomes" id="UP001202328"/>
    </source>
</evidence>
<dbReference type="GO" id="GO:0008284">
    <property type="term" value="P:positive regulation of cell population proliferation"/>
    <property type="evidence" value="ECO:0007669"/>
    <property type="project" value="TreeGrafter"/>
</dbReference>
<comment type="caution">
    <text evidence="2">The sequence shown here is derived from an EMBL/GenBank/DDBJ whole genome shotgun (WGS) entry which is preliminary data.</text>
</comment>
<dbReference type="GO" id="GO:0010082">
    <property type="term" value="P:regulation of root meristem growth"/>
    <property type="evidence" value="ECO:0007669"/>
    <property type="project" value="InterPro"/>
</dbReference>
<dbReference type="AlphaFoldDB" id="A0AAD4TBB0"/>
<dbReference type="InterPro" id="IPR038804">
    <property type="entry name" value="RGF3"/>
</dbReference>
<feature type="region of interest" description="Disordered" evidence="1">
    <location>
        <begin position="114"/>
        <end position="157"/>
    </location>
</feature>
<name>A0AAD4TBB0_9MAGN</name>
<evidence type="ECO:0000256" key="1">
    <source>
        <dbReference type="SAM" id="MobiDB-lite"/>
    </source>
</evidence>
<dbReference type="GO" id="GO:0005615">
    <property type="term" value="C:extracellular space"/>
    <property type="evidence" value="ECO:0007669"/>
    <property type="project" value="TreeGrafter"/>
</dbReference>
<proteinExistence type="predicted"/>
<keyword evidence="3" id="KW-1185">Reference proteome</keyword>
<evidence type="ECO:0000313" key="2">
    <source>
        <dbReference type="EMBL" id="KAI3953653.1"/>
    </source>
</evidence>
<dbReference type="Proteomes" id="UP001202328">
    <property type="component" value="Unassembled WGS sequence"/>
</dbReference>
<feature type="compositionally biased region" description="Polar residues" evidence="1">
    <location>
        <begin position="137"/>
        <end position="153"/>
    </location>
</feature>
<reference evidence="2" key="1">
    <citation type="submission" date="2022-04" db="EMBL/GenBank/DDBJ databases">
        <title>A functionally conserved STORR gene fusion in Papaver species that diverged 16.8 million years ago.</title>
        <authorList>
            <person name="Catania T."/>
        </authorList>
    </citation>
    <scope>NUCLEOTIDE SEQUENCE</scope>
    <source>
        <strain evidence="2">S-188037</strain>
    </source>
</reference>
<protein>
    <submittedName>
        <fullName evidence="2">Uncharacterized protein</fullName>
    </submittedName>
</protein>
<accession>A0AAD4TBB0</accession>
<dbReference type="EMBL" id="JAJJMB010002020">
    <property type="protein sequence ID" value="KAI3953653.1"/>
    <property type="molecule type" value="Genomic_DNA"/>
</dbReference>
<organism evidence="2 3">
    <name type="scientific">Papaver atlanticum</name>
    <dbReference type="NCBI Taxonomy" id="357466"/>
    <lineage>
        <taxon>Eukaryota</taxon>
        <taxon>Viridiplantae</taxon>
        <taxon>Streptophyta</taxon>
        <taxon>Embryophyta</taxon>
        <taxon>Tracheophyta</taxon>
        <taxon>Spermatophyta</taxon>
        <taxon>Magnoliopsida</taxon>
        <taxon>Ranunculales</taxon>
        <taxon>Papaveraceae</taxon>
        <taxon>Papaveroideae</taxon>
        <taxon>Papaver</taxon>
    </lineage>
</organism>